<dbReference type="InterPro" id="IPR042470">
    <property type="entry name" value="RMI1_N_C_sf"/>
</dbReference>
<evidence type="ECO:0000256" key="2">
    <source>
        <dbReference type="ARBA" id="ARBA00018987"/>
    </source>
</evidence>
<dbReference type="EMBL" id="JABAYA010000078">
    <property type="protein sequence ID" value="KAF7726469.1"/>
    <property type="molecule type" value="Genomic_DNA"/>
</dbReference>
<sequence>MVPTIDAFRAKGWYITEKGLELIKEQLGQQDGTLEDYLRVALDASVPLDLRQLNEAGIPKPDPSEFPCPAVLQIADVRNVAVPAAHQVEKPRLLRITFTDGKRKFHGVELGPIDLKLHTPPGTKVLVTQPIPIRDQLLLLLPGVLQPLGGHVQEMIQAWRAGKQFIKRAHENIEGPPLFVPFKIEIKAKEKETAEIKQQPKNLPEKKLQKHGKKHRKEDTAQHKPKEEKAKRSSERDKDVHRSNTASSGPQVIKEDQLRSHQKTRQKHKASKPQSKEEQTMPVQAPVTASMSMSASDRPPSRRKKTSKLITDNDKANNNEKNEPAEITGKNRPPKGPKKKEDRATDQRGQGPVHTGENSQHKERKHHLTPREKHPQAGDRKGSKTPRDLSSKAKNRETERPNNNCSGLENERQEKNATDDGRPFYKNRRGHKPKGDISEHQQKQQHQQQPFSSRTKQPKKYKPSGSSNAVSIRSDRDKPPNPEQ</sequence>
<dbReference type="Pfam" id="PF08585">
    <property type="entry name" value="RMI1_N_C"/>
    <property type="match status" value="1"/>
</dbReference>
<feature type="compositionally biased region" description="Basic and acidic residues" evidence="3">
    <location>
        <begin position="311"/>
        <end position="324"/>
    </location>
</feature>
<evidence type="ECO:0000313" key="5">
    <source>
        <dbReference type="EMBL" id="KAF7726469.1"/>
    </source>
</evidence>
<keyword evidence="6" id="KW-1185">Reference proteome</keyword>
<feature type="compositionally biased region" description="Basic and acidic residues" evidence="3">
    <location>
        <begin position="409"/>
        <end position="423"/>
    </location>
</feature>
<proteinExistence type="inferred from homology"/>
<protein>
    <recommendedName>
        <fullName evidence="2">RecQ-mediated genome instability protein 1</fullName>
    </recommendedName>
</protein>
<dbReference type="AlphaFoldDB" id="A0A8H7ETF6"/>
<dbReference type="SMART" id="SM01161">
    <property type="entry name" value="DUF1767"/>
    <property type="match status" value="1"/>
</dbReference>
<dbReference type="GO" id="GO:0000712">
    <property type="term" value="P:resolution of meiotic recombination intermediates"/>
    <property type="evidence" value="ECO:0007669"/>
    <property type="project" value="TreeGrafter"/>
</dbReference>
<name>A0A8H7ETF6_9FUNG</name>
<feature type="compositionally biased region" description="Basic and acidic residues" evidence="3">
    <location>
        <begin position="473"/>
        <end position="484"/>
    </location>
</feature>
<feature type="region of interest" description="Disordered" evidence="3">
    <location>
        <begin position="191"/>
        <end position="484"/>
    </location>
</feature>
<evidence type="ECO:0000256" key="3">
    <source>
        <dbReference type="SAM" id="MobiDB-lite"/>
    </source>
</evidence>
<comment type="similarity">
    <text evidence="1">Belongs to the RMI1 family.</text>
</comment>
<dbReference type="OrthoDB" id="434939at2759"/>
<feature type="domain" description="RecQ mediated genome instability protein 1 OB-fold" evidence="4">
    <location>
        <begin position="86"/>
        <end position="162"/>
    </location>
</feature>
<feature type="compositionally biased region" description="Basic and acidic residues" evidence="3">
    <location>
        <begin position="369"/>
        <end position="400"/>
    </location>
</feature>
<dbReference type="PANTHER" id="PTHR14790">
    <property type="entry name" value="RECQ-MEDIATED GENOME INSTABILITY PROTEIN 1 RMI1"/>
    <property type="match status" value="1"/>
</dbReference>
<accession>A0A8H7ETF6</accession>
<dbReference type="GO" id="GO:0031422">
    <property type="term" value="C:RecQ family helicase-topoisomerase III complex"/>
    <property type="evidence" value="ECO:0007669"/>
    <property type="project" value="TreeGrafter"/>
</dbReference>
<evidence type="ECO:0000313" key="6">
    <source>
        <dbReference type="Proteomes" id="UP000605846"/>
    </source>
</evidence>
<feature type="compositionally biased region" description="Basic residues" evidence="3">
    <location>
        <begin position="260"/>
        <end position="271"/>
    </location>
</feature>
<evidence type="ECO:0000259" key="4">
    <source>
        <dbReference type="Pfam" id="PF08585"/>
    </source>
</evidence>
<dbReference type="GO" id="GO:0000724">
    <property type="term" value="P:double-strand break repair via homologous recombination"/>
    <property type="evidence" value="ECO:0007669"/>
    <property type="project" value="TreeGrafter"/>
</dbReference>
<organism evidence="5 6">
    <name type="scientific">Apophysomyces ossiformis</name>
    <dbReference type="NCBI Taxonomy" id="679940"/>
    <lineage>
        <taxon>Eukaryota</taxon>
        <taxon>Fungi</taxon>
        <taxon>Fungi incertae sedis</taxon>
        <taxon>Mucoromycota</taxon>
        <taxon>Mucoromycotina</taxon>
        <taxon>Mucoromycetes</taxon>
        <taxon>Mucorales</taxon>
        <taxon>Mucorineae</taxon>
        <taxon>Mucoraceae</taxon>
        <taxon>Apophysomyces</taxon>
    </lineage>
</organism>
<evidence type="ECO:0000256" key="1">
    <source>
        <dbReference type="ARBA" id="ARBA00006395"/>
    </source>
</evidence>
<comment type="caution">
    <text evidence="5">The sequence shown here is derived from an EMBL/GenBank/DDBJ whole genome shotgun (WGS) entry which is preliminary data.</text>
</comment>
<gene>
    <name evidence="5" type="primary">TDRD3</name>
    <name evidence="5" type="ORF">EC973_008704</name>
</gene>
<dbReference type="GO" id="GO:0016604">
    <property type="term" value="C:nuclear body"/>
    <property type="evidence" value="ECO:0007669"/>
    <property type="project" value="TreeGrafter"/>
</dbReference>
<feature type="compositionally biased region" description="Basic and acidic residues" evidence="3">
    <location>
        <begin position="217"/>
        <end position="242"/>
    </location>
</feature>
<feature type="compositionally biased region" description="Basic and acidic residues" evidence="3">
    <location>
        <begin position="433"/>
        <end position="442"/>
    </location>
</feature>
<dbReference type="PANTHER" id="PTHR14790:SF15">
    <property type="entry name" value="RECQ-MEDIATED GENOME INSTABILITY PROTEIN 1"/>
    <property type="match status" value="1"/>
</dbReference>
<dbReference type="Proteomes" id="UP000605846">
    <property type="component" value="Unassembled WGS sequence"/>
</dbReference>
<reference evidence="5" key="1">
    <citation type="submission" date="2020-01" db="EMBL/GenBank/DDBJ databases">
        <title>Genome Sequencing of Three Apophysomyces-Like Fungal Strains Confirms a Novel Fungal Genus in the Mucoromycota with divergent Burkholderia-like Endosymbiotic Bacteria.</title>
        <authorList>
            <person name="Stajich J.E."/>
            <person name="Macias A.M."/>
            <person name="Carter-House D."/>
            <person name="Lovett B."/>
            <person name="Kasson L.R."/>
            <person name="Berry K."/>
            <person name="Grigoriev I."/>
            <person name="Chang Y."/>
            <person name="Spatafora J."/>
            <person name="Kasson M.T."/>
        </authorList>
    </citation>
    <scope>NUCLEOTIDE SEQUENCE</scope>
    <source>
        <strain evidence="5">NRRL A-21654</strain>
    </source>
</reference>
<dbReference type="InterPro" id="IPR013894">
    <property type="entry name" value="RMI1_OB"/>
</dbReference>
<dbReference type="Gene3D" id="2.40.50.770">
    <property type="entry name" value="RecQ-mediated genome instability protein Rmi1, C-terminal domain"/>
    <property type="match status" value="1"/>
</dbReference>